<dbReference type="AlphaFoldDB" id="A0AAE0KEV0"/>
<evidence type="ECO:0000256" key="3">
    <source>
        <dbReference type="PROSITE-ProRule" id="PRU00221"/>
    </source>
</evidence>
<feature type="repeat" description="WD" evidence="3">
    <location>
        <begin position="107"/>
        <end position="152"/>
    </location>
</feature>
<organism evidence="4 5">
    <name type="scientific">Podospora didyma</name>
    <dbReference type="NCBI Taxonomy" id="330526"/>
    <lineage>
        <taxon>Eukaryota</taxon>
        <taxon>Fungi</taxon>
        <taxon>Dikarya</taxon>
        <taxon>Ascomycota</taxon>
        <taxon>Pezizomycotina</taxon>
        <taxon>Sordariomycetes</taxon>
        <taxon>Sordariomycetidae</taxon>
        <taxon>Sordariales</taxon>
        <taxon>Podosporaceae</taxon>
        <taxon>Podospora</taxon>
    </lineage>
</organism>
<dbReference type="PRINTS" id="PR00320">
    <property type="entry name" value="GPROTEINBRPT"/>
</dbReference>
<name>A0AAE0KEV0_9PEZI</name>
<sequence>MSRFATKTAPAAGPLDKDVAFPEGAKDTISSIRFSPVTNHMATASWDGNVYVYDAFSATSIQGVASIEIQQPVFDCDFSKDGAMIAAVGADKKVHVYDIASGQKKAFEGHEKPVRQVRYVNIPSAGAPIIATGSWDKTVRYWDLRQPQAIAKIDCGERVYAIDTSSALLVIALADMQVKLVNLNGNPTEVSATIKSPLSHQIRSVSASPDGTRWGLGSIEGRAGVRSLHDHDKAINLTWRCHREGPTTTTGRNKEVKIYSVEQVLFHPTNNNIMATAGSDGSFAFWDVKAHSRVKQFPKVGGPVTAIAFNRDASAFAYAVGYDWSKGYAHNDATYPRKLMLHPVAADETKSSK</sequence>
<evidence type="ECO:0000313" key="4">
    <source>
        <dbReference type="EMBL" id="KAK3375384.1"/>
    </source>
</evidence>
<dbReference type="Pfam" id="PF00400">
    <property type="entry name" value="WD40"/>
    <property type="match status" value="4"/>
</dbReference>
<feature type="repeat" description="WD" evidence="3">
    <location>
        <begin position="22"/>
        <end position="63"/>
    </location>
</feature>
<dbReference type="Proteomes" id="UP001285441">
    <property type="component" value="Unassembled WGS sequence"/>
</dbReference>
<dbReference type="PROSITE" id="PS50082">
    <property type="entry name" value="WD_REPEATS_2"/>
    <property type="match status" value="3"/>
</dbReference>
<feature type="repeat" description="WD" evidence="3">
    <location>
        <begin position="261"/>
        <end position="296"/>
    </location>
</feature>
<evidence type="ECO:0000256" key="2">
    <source>
        <dbReference type="ARBA" id="ARBA00022737"/>
    </source>
</evidence>
<dbReference type="EMBL" id="JAULSW010000007">
    <property type="protein sequence ID" value="KAK3375384.1"/>
    <property type="molecule type" value="Genomic_DNA"/>
</dbReference>
<accession>A0AAE0KEV0</accession>
<dbReference type="PROSITE" id="PS50294">
    <property type="entry name" value="WD_REPEATS_REGION"/>
    <property type="match status" value="1"/>
</dbReference>
<keyword evidence="5" id="KW-1185">Reference proteome</keyword>
<dbReference type="InterPro" id="IPR001680">
    <property type="entry name" value="WD40_rpt"/>
</dbReference>
<dbReference type="SMART" id="SM00320">
    <property type="entry name" value="WD40"/>
    <property type="match status" value="4"/>
</dbReference>
<gene>
    <name evidence="4" type="ORF">B0H63DRAFT_482759</name>
</gene>
<keyword evidence="2" id="KW-0677">Repeat</keyword>
<reference evidence="4" key="2">
    <citation type="submission" date="2023-06" db="EMBL/GenBank/DDBJ databases">
        <authorList>
            <consortium name="Lawrence Berkeley National Laboratory"/>
            <person name="Haridas S."/>
            <person name="Hensen N."/>
            <person name="Bonometti L."/>
            <person name="Westerberg I."/>
            <person name="Brannstrom I.O."/>
            <person name="Guillou S."/>
            <person name="Cros-Aarteil S."/>
            <person name="Calhoun S."/>
            <person name="Kuo A."/>
            <person name="Mondo S."/>
            <person name="Pangilinan J."/>
            <person name="Riley R."/>
            <person name="LaButti K."/>
            <person name="Andreopoulos B."/>
            <person name="Lipzen A."/>
            <person name="Chen C."/>
            <person name="Yanf M."/>
            <person name="Daum C."/>
            <person name="Ng V."/>
            <person name="Clum A."/>
            <person name="Steindorff A."/>
            <person name="Ohm R."/>
            <person name="Martin F."/>
            <person name="Silar P."/>
            <person name="Natvig D."/>
            <person name="Lalanne C."/>
            <person name="Gautier V."/>
            <person name="Ament-velasquez S.L."/>
            <person name="Kruys A."/>
            <person name="Hutchinson M.I."/>
            <person name="Powell A.J."/>
            <person name="Barry K."/>
            <person name="Miller A.N."/>
            <person name="Grigoriev I.V."/>
            <person name="Debuchy R."/>
            <person name="Gladieux P."/>
            <person name="Thoren M.H."/>
            <person name="Johannesson H."/>
        </authorList>
    </citation>
    <scope>NUCLEOTIDE SEQUENCE</scope>
    <source>
        <strain evidence="4">CBS 232.78</strain>
    </source>
</reference>
<proteinExistence type="predicted"/>
<dbReference type="PANTHER" id="PTHR10971">
    <property type="entry name" value="MRNA EXPORT FACTOR AND BUB3"/>
    <property type="match status" value="1"/>
</dbReference>
<protein>
    <submittedName>
        <fullName evidence="4">WD40-repeat-containing domain protein</fullName>
    </submittedName>
</protein>
<evidence type="ECO:0000313" key="5">
    <source>
        <dbReference type="Proteomes" id="UP001285441"/>
    </source>
</evidence>
<dbReference type="InterPro" id="IPR036322">
    <property type="entry name" value="WD40_repeat_dom_sf"/>
</dbReference>
<reference evidence="4" key="1">
    <citation type="journal article" date="2023" name="Mol. Phylogenet. Evol.">
        <title>Genome-scale phylogeny and comparative genomics of the fungal order Sordariales.</title>
        <authorList>
            <person name="Hensen N."/>
            <person name="Bonometti L."/>
            <person name="Westerberg I."/>
            <person name="Brannstrom I.O."/>
            <person name="Guillou S."/>
            <person name="Cros-Aarteil S."/>
            <person name="Calhoun S."/>
            <person name="Haridas S."/>
            <person name="Kuo A."/>
            <person name="Mondo S."/>
            <person name="Pangilinan J."/>
            <person name="Riley R."/>
            <person name="LaButti K."/>
            <person name="Andreopoulos B."/>
            <person name="Lipzen A."/>
            <person name="Chen C."/>
            <person name="Yan M."/>
            <person name="Daum C."/>
            <person name="Ng V."/>
            <person name="Clum A."/>
            <person name="Steindorff A."/>
            <person name="Ohm R.A."/>
            <person name="Martin F."/>
            <person name="Silar P."/>
            <person name="Natvig D.O."/>
            <person name="Lalanne C."/>
            <person name="Gautier V."/>
            <person name="Ament-Velasquez S.L."/>
            <person name="Kruys A."/>
            <person name="Hutchinson M.I."/>
            <person name="Powell A.J."/>
            <person name="Barry K."/>
            <person name="Miller A.N."/>
            <person name="Grigoriev I.V."/>
            <person name="Debuchy R."/>
            <person name="Gladieux P."/>
            <person name="Hiltunen Thoren M."/>
            <person name="Johannesson H."/>
        </authorList>
    </citation>
    <scope>NUCLEOTIDE SEQUENCE</scope>
    <source>
        <strain evidence="4">CBS 232.78</strain>
    </source>
</reference>
<dbReference type="SUPFAM" id="SSF50978">
    <property type="entry name" value="WD40 repeat-like"/>
    <property type="match status" value="1"/>
</dbReference>
<dbReference type="InterPro" id="IPR020472">
    <property type="entry name" value="WD40_PAC1"/>
</dbReference>
<keyword evidence="1 3" id="KW-0853">WD repeat</keyword>
<evidence type="ECO:0000256" key="1">
    <source>
        <dbReference type="ARBA" id="ARBA00022574"/>
    </source>
</evidence>
<comment type="caution">
    <text evidence="4">The sequence shown here is derived from an EMBL/GenBank/DDBJ whole genome shotgun (WGS) entry which is preliminary data.</text>
</comment>
<dbReference type="InterPro" id="IPR015943">
    <property type="entry name" value="WD40/YVTN_repeat-like_dom_sf"/>
</dbReference>
<dbReference type="Gene3D" id="2.130.10.10">
    <property type="entry name" value="YVTN repeat-like/Quinoprotein amine dehydrogenase"/>
    <property type="match status" value="1"/>
</dbReference>